<dbReference type="Proteomes" id="UP000310158">
    <property type="component" value="Unassembled WGS sequence"/>
</dbReference>
<feature type="region of interest" description="Disordered" evidence="2">
    <location>
        <begin position="973"/>
        <end position="1049"/>
    </location>
</feature>
<feature type="compositionally biased region" description="Polar residues" evidence="2">
    <location>
        <begin position="854"/>
        <end position="885"/>
    </location>
</feature>
<feature type="compositionally biased region" description="Polar residues" evidence="2">
    <location>
        <begin position="1278"/>
        <end position="1292"/>
    </location>
</feature>
<feature type="region of interest" description="Disordered" evidence="2">
    <location>
        <begin position="318"/>
        <end position="393"/>
    </location>
</feature>
<feature type="compositionally biased region" description="Low complexity" evidence="2">
    <location>
        <begin position="567"/>
        <end position="587"/>
    </location>
</feature>
<feature type="compositionally biased region" description="Basic and acidic residues" evidence="2">
    <location>
        <begin position="133"/>
        <end position="144"/>
    </location>
</feature>
<evidence type="ECO:0000313" key="4">
    <source>
        <dbReference type="Proteomes" id="UP000310158"/>
    </source>
</evidence>
<gene>
    <name evidence="3" type="ORF">EW146_g7984</name>
</gene>
<keyword evidence="4" id="KW-1185">Reference proteome</keyword>
<protein>
    <recommendedName>
        <fullName evidence="5">C3H1-type domain-containing protein</fullName>
    </recommendedName>
</protein>
<reference evidence="3 4" key="1">
    <citation type="submission" date="2019-02" db="EMBL/GenBank/DDBJ databases">
        <title>Genome sequencing of the rare red list fungi Bondarzewia mesenterica.</title>
        <authorList>
            <person name="Buettner E."/>
            <person name="Kellner H."/>
        </authorList>
    </citation>
    <scope>NUCLEOTIDE SEQUENCE [LARGE SCALE GENOMIC DNA]</scope>
    <source>
        <strain evidence="3 4">DSM 108281</strain>
    </source>
</reference>
<feature type="coiled-coil region" evidence="1">
    <location>
        <begin position="402"/>
        <end position="439"/>
    </location>
</feature>
<evidence type="ECO:0008006" key="5">
    <source>
        <dbReference type="Google" id="ProtNLM"/>
    </source>
</evidence>
<name>A0A4S4LNE4_9AGAM</name>
<feature type="compositionally biased region" description="Low complexity" evidence="2">
    <location>
        <begin position="1208"/>
        <end position="1221"/>
    </location>
</feature>
<dbReference type="OrthoDB" id="2148418at2759"/>
<evidence type="ECO:0000256" key="1">
    <source>
        <dbReference type="SAM" id="Coils"/>
    </source>
</evidence>
<feature type="region of interest" description="Disordered" evidence="2">
    <location>
        <begin position="1552"/>
        <end position="1608"/>
    </location>
</feature>
<accession>A0A4S4LNE4</accession>
<keyword evidence="1" id="KW-0175">Coiled coil</keyword>
<feature type="region of interest" description="Disordered" evidence="2">
    <location>
        <begin position="505"/>
        <end position="616"/>
    </location>
</feature>
<feature type="region of interest" description="Disordered" evidence="2">
    <location>
        <begin position="1277"/>
        <end position="1523"/>
    </location>
</feature>
<proteinExistence type="predicted"/>
<feature type="compositionally biased region" description="Basic and acidic residues" evidence="2">
    <location>
        <begin position="935"/>
        <end position="951"/>
    </location>
</feature>
<sequence length="1747" mass="189408">MQYFDERGRPVKPYCGQGDRCSFIHPNDPTWFTAPPSRKPASGSADAYRPRPRGVRCTSQSGGRRRQSPLASQSEVFKKTNADAEVRYKNDDHLRAHGHEGKPVPIEPSWDRNHFMEMKFADQPVPHCSEKHRVAYDTPSREKSSSSSSRGCDRKDNETSRQLYRKDLPVTDIVSDVPLRSRHSVPGNDLEHGRDDGQFVDKIVESFRAIAKLTNKAVQDTAAYDKEEEKLRTYSELSATLAKVSPSATSAVAPTLAAVTINHAKYRDTIQSDFRKLGHVWEDVFEHFVTGVVRAVDLELANTVNRWRKEIGPSVIHSDPSSQVIDANGFDGLPSQVGQASRKRKSDGAHDGSMKAKSSRAVHSSAYKRRRLSDLPPKVDLPDGLRQAGLNPVPDSFDPDVLRMLEEMKSRIDMQVEALEKLTEENTRLKLTLDNQSLDPSEADSFIESADTCLPSDASDIELRVVTLPSVECYSAPNTLISGYTGLYLAENLIQQIKFAPLPPVTHMPSDDMDDASSDNGTAKFSSPSPSSSDDAVNDASARVYFGPMQTPEKKFAARSARRRTPRSSSTQSPLRRSARLTSALAADRGASPSRQVQVPKSKGLREIGEEGSSIRQETLEREMDLQDEAEPCSALAERVSRAHDNPSPPPQMLQFLDEDAPDDSPPPRLIDISDTYEANPAAMVGHPQALPFEPCSPFCSPLPDTLPSVVSPFSIQQTTALLDSSQQDLILFDPISSITPSTPPRQTSSLTADTEDQDAQVVVELLAPEEATVDPSEPPQYINLLSPSPLRRSASLSPAIEVPCTPSPASPESNLQPEDKHPKDEELVESGEQVLDSIPQTPQDTSPDEATHGQPSISPTIPSITFQLPPSRSCSPDALNASQNPRSSPRPRRSPRLSQDNTITSPVPALEGAQSQPWTSDTNSAPGPSRRSKARNDKSKRAANSKRRELGSLSPTSADVLSNILAGGFDSNSAVDGRSTPPTPLVFSDNFVLPSTPLQQPSPQLNQKSAIRDVQRPPSAISPLSPSKSSSLSPARATSPLDDPLRSPRRIPIAQAIAEGSLSPDKIPRRPFLNGNNMGSEIGLFGRPVFTRLKADDPIRSPRRVLIGDKTAAPSPARAGSTSPFKAARAGSAEPQTLRKEPFSFKPPSRALSDSELSSPSKPRNALPFPVRSRAQNSGSKLPDSIPEETEAQASSNDAPTAIAGPSVTATATASPAKSSLRQPSSVTSRIPRIGAKPYARPVSKGKQVENKLVVASRKAAANAAPTKPLRIVRKVVNTSSGGSSDDIQSNSAATATTSRTTTRTSQSKGSSLPAVSSLKRKRVTDHTSSPPGVRPIVMIRQVVPGVNGPRYPSSKPTAAPPPPSSTQQPQSEDSPIKKPRILHMRKVEGPPRRTTPVVPKEREPVETVQSPLREQVSKESPSSPPIDVLGPPPPVVDDASPALPPENVIAGPSKAKSPEPARSPEPLATAVDQPEFSTAPSTRRTARSRIAAPPQTDVFGTVRPLQPRRRQRQVQADTGGFPAMSAMALKALTTTNTEKNQQCVARLEKEIVRKNGSRPESPSTKVRTVLERQKEEKGRERKERAERRARRSTDGQTDQQDLSLMSSDDMAALGLDGLPLKHRLGAGDEGYYETPEKKSGEEERARKRVKWDRGLFSTIYLGDLESASTSRETSIKPTTALQRGALSAASKSTQLDNYGNTVHGESPLKNLVQESIVVKKFVYDDDMEAEEVSKPVKGKGKKSKS</sequence>
<feature type="region of interest" description="Disordered" evidence="2">
    <location>
        <begin position="31"/>
        <end position="82"/>
    </location>
</feature>
<feature type="region of interest" description="Disordered" evidence="2">
    <location>
        <begin position="133"/>
        <end position="167"/>
    </location>
</feature>
<feature type="compositionally biased region" description="Basic and acidic residues" evidence="2">
    <location>
        <begin position="1636"/>
        <end position="1647"/>
    </location>
</feature>
<feature type="compositionally biased region" description="Low complexity" evidence="2">
    <location>
        <begin position="1018"/>
        <end position="1042"/>
    </location>
</feature>
<organism evidence="3 4">
    <name type="scientific">Bondarzewia mesenterica</name>
    <dbReference type="NCBI Taxonomy" id="1095465"/>
    <lineage>
        <taxon>Eukaryota</taxon>
        <taxon>Fungi</taxon>
        <taxon>Dikarya</taxon>
        <taxon>Basidiomycota</taxon>
        <taxon>Agaricomycotina</taxon>
        <taxon>Agaricomycetes</taxon>
        <taxon>Russulales</taxon>
        <taxon>Bondarzewiaceae</taxon>
        <taxon>Bondarzewia</taxon>
    </lineage>
</organism>
<feature type="region of interest" description="Disordered" evidence="2">
    <location>
        <begin position="736"/>
        <end position="755"/>
    </location>
</feature>
<comment type="caution">
    <text evidence="3">The sequence shown here is derived from an EMBL/GenBank/DDBJ whole genome shotgun (WGS) entry which is preliminary data.</text>
</comment>
<evidence type="ECO:0000256" key="2">
    <source>
        <dbReference type="SAM" id="MobiDB-lite"/>
    </source>
</evidence>
<dbReference type="EMBL" id="SGPL01000505">
    <property type="protein sequence ID" value="THH11580.1"/>
    <property type="molecule type" value="Genomic_DNA"/>
</dbReference>
<feature type="region of interest" description="Disordered" evidence="2">
    <location>
        <begin position="1102"/>
        <end position="1250"/>
    </location>
</feature>
<feature type="compositionally biased region" description="Low complexity" evidence="2">
    <location>
        <begin position="736"/>
        <end position="752"/>
    </location>
</feature>
<feature type="region of interest" description="Disordered" evidence="2">
    <location>
        <begin position="1626"/>
        <end position="1649"/>
    </location>
</feature>
<feature type="compositionally biased region" description="Basic and acidic residues" evidence="2">
    <location>
        <begin position="1570"/>
        <end position="1588"/>
    </location>
</feature>
<evidence type="ECO:0000313" key="3">
    <source>
        <dbReference type="EMBL" id="THH11580.1"/>
    </source>
</evidence>
<feature type="region of interest" description="Disordered" evidence="2">
    <location>
        <begin position="801"/>
        <end position="959"/>
    </location>
</feature>
<feature type="compositionally biased region" description="Low complexity" evidence="2">
    <location>
        <begin position="994"/>
        <end position="1010"/>
    </location>
</feature>
<feature type="compositionally biased region" description="Low complexity" evidence="2">
    <location>
        <begin position="1479"/>
        <end position="1496"/>
    </location>
</feature>
<feature type="compositionally biased region" description="Low complexity" evidence="2">
    <location>
        <begin position="1293"/>
        <end position="1307"/>
    </location>
</feature>
<feature type="compositionally biased region" description="Polar residues" evidence="2">
    <location>
        <begin position="914"/>
        <end position="927"/>
    </location>
</feature>
<feature type="compositionally biased region" description="Basic and acidic residues" evidence="2">
    <location>
        <begin position="151"/>
        <end position="167"/>
    </location>
</feature>